<feature type="compositionally biased region" description="Basic and acidic residues" evidence="4">
    <location>
        <begin position="45"/>
        <end position="63"/>
    </location>
</feature>
<feature type="compositionally biased region" description="Basic and acidic residues" evidence="4">
    <location>
        <begin position="348"/>
        <end position="510"/>
    </location>
</feature>
<feature type="compositionally biased region" description="Polar residues" evidence="4">
    <location>
        <begin position="85"/>
        <end position="108"/>
    </location>
</feature>
<feature type="compositionally biased region" description="Low complexity" evidence="4">
    <location>
        <begin position="14"/>
        <end position="24"/>
    </location>
</feature>
<dbReference type="AlphaFoldDB" id="A0A1X7QXG1"/>
<dbReference type="Proteomes" id="UP000196158">
    <property type="component" value="Unassembled WGS sequence"/>
</dbReference>
<organism evidence="5 6">
    <name type="scientific">Maudiozyma saulgeensis</name>
    <dbReference type="NCBI Taxonomy" id="1789683"/>
    <lineage>
        <taxon>Eukaryota</taxon>
        <taxon>Fungi</taxon>
        <taxon>Dikarya</taxon>
        <taxon>Ascomycota</taxon>
        <taxon>Saccharomycotina</taxon>
        <taxon>Saccharomycetes</taxon>
        <taxon>Saccharomycetales</taxon>
        <taxon>Saccharomycetaceae</taxon>
        <taxon>Maudiozyma</taxon>
    </lineage>
</organism>
<name>A0A1X7QXG1_9SACH</name>
<feature type="region of interest" description="Disordered" evidence="4">
    <location>
        <begin position="14"/>
        <end position="154"/>
    </location>
</feature>
<proteinExistence type="inferred from homology"/>
<evidence type="ECO:0000313" key="5">
    <source>
        <dbReference type="EMBL" id="SMN18135.1"/>
    </source>
</evidence>
<feature type="compositionally biased region" description="Polar residues" evidence="4">
    <location>
        <begin position="698"/>
        <end position="711"/>
    </location>
</feature>
<dbReference type="OrthoDB" id="10029564at2759"/>
<accession>A0A1X7QXG1</accession>
<feature type="compositionally biased region" description="Polar residues" evidence="4">
    <location>
        <begin position="270"/>
        <end position="319"/>
    </location>
</feature>
<evidence type="ECO:0000256" key="3">
    <source>
        <dbReference type="ARBA" id="ARBA00023136"/>
    </source>
</evidence>
<feature type="compositionally biased region" description="Low complexity" evidence="4">
    <location>
        <begin position="615"/>
        <end position="633"/>
    </location>
</feature>
<evidence type="ECO:0000256" key="2">
    <source>
        <dbReference type="ARBA" id="ARBA00005311"/>
    </source>
</evidence>
<reference evidence="5 6" key="1">
    <citation type="submission" date="2017-04" db="EMBL/GenBank/DDBJ databases">
        <authorList>
            <person name="Afonso C.L."/>
            <person name="Miller P.J."/>
            <person name="Scott M.A."/>
            <person name="Spackman E."/>
            <person name="Goraichik I."/>
            <person name="Dimitrov K.M."/>
            <person name="Suarez D.L."/>
            <person name="Swayne D.E."/>
        </authorList>
    </citation>
    <scope>NUCLEOTIDE SEQUENCE [LARGE SCALE GENOMIC DNA]</scope>
</reference>
<sequence>MGFDADSFKKGVVSVSKKGFSGTKKVAKAGYSAGKGSYNKHKGKDHSENDHRKEEEFEREHNLASKHSSPTYGPETDTSHHGAPTAQSQSKFQPTTPAYGQTQYQPGVTPTAPIANGYQPGVTPKAPIAYGYQPGVTPVPSQSSPYQPGVAISTPQAAPYQPGVSAYQPGVTPAVPQVTPYQPGVTPAAPQVTPYQPGVSLYQQAVPPGRTPNSTAINTPPPQSLQITPVDITSLPPPPIHHGRNAMVVNEPAEDSIPEEKKTIDENESNETTRPNTNITSDTQPSERNSTVSDTSSNEQGITQELQSNFERNIPSNDRMSSHSEQNEIEQKLSTTSSPIRSHGSRVSMKDRLNHSSRRDDDNNECNEHTDRKKDNYKDTLNFNKHDSYDEPRSRRRDDYDEPRSRRRDDYDEPRSRRRDDYDKPRSRRRDDYDEPRSRRRDDYNEPRSRRRDDYDEPRSRRRDDYDEPRSRRRDDYDEPRSKKDYRENITKLERRDEEDSCHSRNRYDNDTIDNDNDSYRTESRGNTFNEGGLNNRRMQSPSKGSSHEPIDFPGVTSNNEDNMERYIDEEEDAPPLPSRNRAASAAMRHPPAVARSRATSESPKPIPSPRKVLSATAMSQSSSGATSSRPQSVSQTRGPPPVVPRSRRNTVRSDDNSVEANQTSNTISVNRDNSEDKNVTRNGSPTTELANELANVTLKNSKSQSDQVSVATKKPLPPQIPKKKESLKGKPPIVPKKKIGLSYTSNHISNEPVKEASNNIIRDNNVDDDEENLSPLERYKRNLAKNSD</sequence>
<feature type="compositionally biased region" description="Polar residues" evidence="4">
    <location>
        <begin position="659"/>
        <end position="672"/>
    </location>
</feature>
<evidence type="ECO:0000313" key="6">
    <source>
        <dbReference type="Proteomes" id="UP000196158"/>
    </source>
</evidence>
<feature type="compositionally biased region" description="Basic and acidic residues" evidence="4">
    <location>
        <begin position="320"/>
        <end position="331"/>
    </location>
</feature>
<comment type="similarity">
    <text evidence="2">Belongs to the AIM3 family.</text>
</comment>
<protein>
    <submittedName>
        <fullName evidence="5">Similar to Saccharomyces cerevisiae YBR108W AIM3 Protein interacting with Rvs167p</fullName>
    </submittedName>
</protein>
<feature type="compositionally biased region" description="Polar residues" evidence="4">
    <location>
        <begin position="681"/>
        <end position="690"/>
    </location>
</feature>
<gene>
    <name evidence="5" type="ORF">KASA_0Q05588G</name>
</gene>
<comment type="subcellular location">
    <subcellularLocation>
        <location evidence="1">Membrane raft</location>
        <topology evidence="1">Peripheral membrane protein</topology>
    </subcellularLocation>
</comment>
<dbReference type="EMBL" id="FXLY01000002">
    <property type="protein sequence ID" value="SMN18135.1"/>
    <property type="molecule type" value="Genomic_DNA"/>
</dbReference>
<dbReference type="GO" id="GO:0045121">
    <property type="term" value="C:membrane raft"/>
    <property type="evidence" value="ECO:0007669"/>
    <property type="project" value="UniProtKB-SubCell"/>
</dbReference>
<evidence type="ECO:0000256" key="1">
    <source>
        <dbReference type="ARBA" id="ARBA00004256"/>
    </source>
</evidence>
<dbReference type="Pfam" id="PF17096">
    <property type="entry name" value="AIM3"/>
    <property type="match status" value="1"/>
</dbReference>
<dbReference type="STRING" id="1789683.A0A1X7QXG1"/>
<dbReference type="GO" id="GO:0051016">
    <property type="term" value="P:barbed-end actin filament capping"/>
    <property type="evidence" value="ECO:0007669"/>
    <property type="project" value="InterPro"/>
</dbReference>
<keyword evidence="3" id="KW-0472">Membrane</keyword>
<evidence type="ECO:0000256" key="4">
    <source>
        <dbReference type="SAM" id="MobiDB-lite"/>
    </source>
</evidence>
<dbReference type="GO" id="GO:0030479">
    <property type="term" value="C:actin cortical patch"/>
    <property type="evidence" value="ECO:0007669"/>
    <property type="project" value="InterPro"/>
</dbReference>
<dbReference type="InterPro" id="IPR031370">
    <property type="entry name" value="Aim3"/>
</dbReference>
<feature type="region of interest" description="Disordered" evidence="4">
    <location>
        <begin position="202"/>
        <end position="789"/>
    </location>
</feature>
<keyword evidence="6" id="KW-1185">Reference proteome</keyword>